<dbReference type="Proteomes" id="UP001234297">
    <property type="component" value="Chromosome 1"/>
</dbReference>
<accession>A0ACC2MU68</accession>
<reference evidence="1 2" key="1">
    <citation type="journal article" date="2022" name="Hortic Res">
        <title>A haplotype resolved chromosomal level avocado genome allows analysis of novel avocado genes.</title>
        <authorList>
            <person name="Nath O."/>
            <person name="Fletcher S.J."/>
            <person name="Hayward A."/>
            <person name="Shaw L.M."/>
            <person name="Masouleh A.K."/>
            <person name="Furtado A."/>
            <person name="Henry R.J."/>
            <person name="Mitter N."/>
        </authorList>
    </citation>
    <scope>NUCLEOTIDE SEQUENCE [LARGE SCALE GENOMIC DNA]</scope>
    <source>
        <strain evidence="2">cv. Hass</strain>
    </source>
</reference>
<sequence>MMSFLCSRALIFSVPYLSNHLREATTVSWGLRREAMTPAHQRVLSGESYSILGTGKPWTQYIIRFYPDLNGKRPRSATLGAALLTRLPSRLTVSTPKLNGSGFKLDSSLVLMPFLLFIRILLNFAKGKTIEDEAKHDMMIDGNCNIAGRAIELSFSNGFKGQRID</sequence>
<gene>
    <name evidence="1" type="ORF">MRB53_002106</name>
</gene>
<protein>
    <submittedName>
        <fullName evidence="1">Uncharacterized protein</fullName>
    </submittedName>
</protein>
<organism evidence="1 2">
    <name type="scientific">Persea americana</name>
    <name type="common">Avocado</name>
    <dbReference type="NCBI Taxonomy" id="3435"/>
    <lineage>
        <taxon>Eukaryota</taxon>
        <taxon>Viridiplantae</taxon>
        <taxon>Streptophyta</taxon>
        <taxon>Embryophyta</taxon>
        <taxon>Tracheophyta</taxon>
        <taxon>Spermatophyta</taxon>
        <taxon>Magnoliopsida</taxon>
        <taxon>Magnoliidae</taxon>
        <taxon>Laurales</taxon>
        <taxon>Lauraceae</taxon>
        <taxon>Persea</taxon>
    </lineage>
</organism>
<name>A0ACC2MU68_PERAE</name>
<proteinExistence type="predicted"/>
<evidence type="ECO:0000313" key="1">
    <source>
        <dbReference type="EMBL" id="KAJ8649083.1"/>
    </source>
</evidence>
<evidence type="ECO:0000313" key="2">
    <source>
        <dbReference type="Proteomes" id="UP001234297"/>
    </source>
</evidence>
<comment type="caution">
    <text evidence="1">The sequence shown here is derived from an EMBL/GenBank/DDBJ whole genome shotgun (WGS) entry which is preliminary data.</text>
</comment>
<dbReference type="EMBL" id="CM056809">
    <property type="protein sequence ID" value="KAJ8649083.1"/>
    <property type="molecule type" value="Genomic_DNA"/>
</dbReference>
<keyword evidence="2" id="KW-1185">Reference proteome</keyword>